<evidence type="ECO:0000313" key="2">
    <source>
        <dbReference type="EMBL" id="PLC11612.1"/>
    </source>
</evidence>
<keyword evidence="2" id="KW-0378">Hydrolase</keyword>
<dbReference type="PANTHER" id="PTHR35563:SF2">
    <property type="entry name" value="BARREL METAL-DEPENDENT HYDROLASE, PUTATIVE (AFU_ORTHOLOGUE AFUA_1G16240)-RELATED"/>
    <property type="match status" value="1"/>
</dbReference>
<dbReference type="Pfam" id="PF04909">
    <property type="entry name" value="Amidohydro_2"/>
    <property type="match status" value="1"/>
</dbReference>
<accession>A0A2N4T048</accession>
<feature type="domain" description="Amidohydrolase-related" evidence="1">
    <location>
        <begin position="8"/>
        <end position="248"/>
    </location>
</feature>
<dbReference type="InterPro" id="IPR052358">
    <property type="entry name" value="Aro_Compnd_Degr_Hydrolases"/>
</dbReference>
<dbReference type="InterPro" id="IPR006680">
    <property type="entry name" value="Amidohydro-rel"/>
</dbReference>
<evidence type="ECO:0000259" key="1">
    <source>
        <dbReference type="Pfam" id="PF04909"/>
    </source>
</evidence>
<dbReference type="Proteomes" id="UP000234632">
    <property type="component" value="Unassembled WGS sequence"/>
</dbReference>
<organism evidence="2 3">
    <name type="scientific">Kocuria flava</name>
    <dbReference type="NCBI Taxonomy" id="446860"/>
    <lineage>
        <taxon>Bacteria</taxon>
        <taxon>Bacillati</taxon>
        <taxon>Actinomycetota</taxon>
        <taxon>Actinomycetes</taxon>
        <taxon>Micrococcales</taxon>
        <taxon>Micrococcaceae</taxon>
        <taxon>Kocuria</taxon>
    </lineage>
</organism>
<dbReference type="RefSeq" id="WP_101851344.1">
    <property type="nucleotide sequence ID" value="NZ_LOMZ01000001.1"/>
</dbReference>
<gene>
    <name evidence="2" type="ORF">AUQ48_04320</name>
</gene>
<dbReference type="Gene3D" id="3.20.20.140">
    <property type="entry name" value="Metal-dependent hydrolases"/>
    <property type="match status" value="1"/>
</dbReference>
<dbReference type="PANTHER" id="PTHR35563">
    <property type="entry name" value="BARREL METAL-DEPENDENT HYDROLASE, PUTATIVE (AFU_ORTHOLOGUE AFUA_1G16240)-RELATED"/>
    <property type="match status" value="1"/>
</dbReference>
<dbReference type="EMBL" id="LOMZ01000001">
    <property type="protein sequence ID" value="PLC11612.1"/>
    <property type="molecule type" value="Genomic_DNA"/>
</dbReference>
<proteinExistence type="predicted"/>
<dbReference type="GO" id="GO:0016787">
    <property type="term" value="F:hydrolase activity"/>
    <property type="evidence" value="ECO:0007669"/>
    <property type="project" value="UniProtKB-KW"/>
</dbReference>
<dbReference type="SUPFAM" id="SSF51556">
    <property type="entry name" value="Metallo-dependent hydrolases"/>
    <property type="match status" value="1"/>
</dbReference>
<sequence>MSAQRVFDAHLHVIDPAHPLVPNQGWVPEPFTLEQYRRRTAGLGIAGGAVVAGSFQGHDQGWLLDALARLGPEWVGVAQLPETVTDERILALDAAGVRAVRVDLRRGGPVTPQRLDRLARRVHEVAGWHTELYVDARELPELAGVLGALPAVVVDHLGLHEDGLGHLLGLVERGAVVKATGFGRVALDPARAMAAVLAVDPGALVVGTDLPSTRAARPFADEDLELVRRTVPPELVPAVLWDNAARLYLRRPRPGAAPARG</sequence>
<comment type="caution">
    <text evidence="2">The sequence shown here is derived from an EMBL/GenBank/DDBJ whole genome shotgun (WGS) entry which is preliminary data.</text>
</comment>
<protein>
    <submittedName>
        <fullName evidence="2">2-pyrone-4,6-dicarboxylate hydrolase</fullName>
    </submittedName>
</protein>
<evidence type="ECO:0000313" key="3">
    <source>
        <dbReference type="Proteomes" id="UP000234632"/>
    </source>
</evidence>
<dbReference type="AlphaFoldDB" id="A0A2N4T048"/>
<name>A0A2N4T048_9MICC</name>
<reference evidence="2 3" key="1">
    <citation type="submission" date="2015-12" db="EMBL/GenBank/DDBJ databases">
        <authorList>
            <person name="Shamseldin A."/>
            <person name="Moawad H."/>
            <person name="Abd El-Rahim W.M."/>
            <person name="Sadowsky M.J."/>
        </authorList>
    </citation>
    <scope>NUCLEOTIDE SEQUENCE [LARGE SCALE GENOMIC DNA]</scope>
    <source>
        <strain evidence="2 3">S43</strain>
    </source>
</reference>
<dbReference type="InterPro" id="IPR032466">
    <property type="entry name" value="Metal_Hydrolase"/>
</dbReference>